<gene>
    <name evidence="3" type="ORF">FB458_3879</name>
</gene>
<organism evidence="3 4">
    <name type="scientific">Lapillicoccus jejuensis</name>
    <dbReference type="NCBI Taxonomy" id="402171"/>
    <lineage>
        <taxon>Bacteria</taxon>
        <taxon>Bacillati</taxon>
        <taxon>Actinomycetota</taxon>
        <taxon>Actinomycetes</taxon>
        <taxon>Micrococcales</taxon>
        <taxon>Intrasporangiaceae</taxon>
        <taxon>Lapillicoccus</taxon>
    </lineage>
</organism>
<dbReference type="OrthoDB" id="5241952at2"/>
<evidence type="ECO:0000313" key="4">
    <source>
        <dbReference type="Proteomes" id="UP000317893"/>
    </source>
</evidence>
<proteinExistence type="predicted"/>
<dbReference type="SUPFAM" id="SSF56524">
    <property type="entry name" value="Oxidoreductase molybdopterin-binding domain"/>
    <property type="match status" value="1"/>
</dbReference>
<comment type="caution">
    <text evidence="3">The sequence shown here is derived from an EMBL/GenBank/DDBJ whole genome shotgun (WGS) entry which is preliminary data.</text>
</comment>
<dbReference type="InterPro" id="IPR036374">
    <property type="entry name" value="OxRdtase_Mopterin-bd_sf"/>
</dbReference>
<keyword evidence="4" id="KW-1185">Reference proteome</keyword>
<reference evidence="3 4" key="1">
    <citation type="submission" date="2019-06" db="EMBL/GenBank/DDBJ databases">
        <title>Sequencing the genomes of 1000 actinobacteria strains.</title>
        <authorList>
            <person name="Klenk H.-P."/>
        </authorList>
    </citation>
    <scope>NUCLEOTIDE SEQUENCE [LARGE SCALE GENOMIC DNA]</scope>
    <source>
        <strain evidence="3 4">DSM 18607</strain>
    </source>
</reference>
<dbReference type="GO" id="GO:0016491">
    <property type="term" value="F:oxidoreductase activity"/>
    <property type="evidence" value="ECO:0007669"/>
    <property type="project" value="InterPro"/>
</dbReference>
<feature type="domain" description="Oxidoreductase molybdopterin-binding" evidence="2">
    <location>
        <begin position="192"/>
        <end position="323"/>
    </location>
</feature>
<dbReference type="PRINTS" id="PR00407">
    <property type="entry name" value="EUMOPTERIN"/>
</dbReference>
<dbReference type="InterPro" id="IPR000572">
    <property type="entry name" value="OxRdtase_Mopterin-bd_dom"/>
</dbReference>
<dbReference type="Pfam" id="PF00174">
    <property type="entry name" value="Oxidored_molyb"/>
    <property type="match status" value="1"/>
</dbReference>
<keyword evidence="1" id="KW-1133">Transmembrane helix</keyword>
<feature type="transmembrane region" description="Helical" evidence="1">
    <location>
        <begin position="140"/>
        <end position="164"/>
    </location>
</feature>
<dbReference type="Proteomes" id="UP000317893">
    <property type="component" value="Unassembled WGS sequence"/>
</dbReference>
<name>A0A542E5Z4_9MICO</name>
<evidence type="ECO:0000256" key="1">
    <source>
        <dbReference type="SAM" id="Phobius"/>
    </source>
</evidence>
<evidence type="ECO:0000313" key="3">
    <source>
        <dbReference type="EMBL" id="TQJ10743.1"/>
    </source>
</evidence>
<feature type="transmembrane region" description="Helical" evidence="1">
    <location>
        <begin position="35"/>
        <end position="51"/>
    </location>
</feature>
<dbReference type="Gene3D" id="3.90.420.10">
    <property type="entry name" value="Oxidoreductase, molybdopterin-binding domain"/>
    <property type="match status" value="1"/>
</dbReference>
<accession>A0A542E5Z4</accession>
<evidence type="ECO:0000259" key="2">
    <source>
        <dbReference type="Pfam" id="PF00174"/>
    </source>
</evidence>
<dbReference type="InterPro" id="IPR008335">
    <property type="entry name" value="Mopterin_OxRdtase_euk"/>
</dbReference>
<protein>
    <submittedName>
        <fullName evidence="3">Molybdopterin-dependent oxidoreductase-like protein</fullName>
    </submittedName>
</protein>
<dbReference type="PANTHER" id="PTHR43032">
    <property type="entry name" value="PROTEIN-METHIONINE-SULFOXIDE REDUCTASE"/>
    <property type="match status" value="1"/>
</dbReference>
<dbReference type="AlphaFoldDB" id="A0A542E5Z4"/>
<keyword evidence="1" id="KW-0472">Membrane</keyword>
<feature type="transmembrane region" description="Helical" evidence="1">
    <location>
        <begin position="98"/>
        <end position="119"/>
    </location>
</feature>
<sequence length="334" mass="35175">MGRWSNLALAWLVPLAVLTGFVTFAVGDAGALPAAVLHGATALAVLALVPWKSAVVRRGLRRARPGRSTSLVLTALTLLALATGVLHVLGVLGDGLPVTVMQAHVGAGLVAVAFVVAHAHDRRVRARREDALSRRGALRVGGVLLAGAAGSAALLTGGAGVAAAGTRRSTGSFRLDPDTPQALPATTWLLDTVPAVDEATWRLTVVAGGRERAWSVADLAPYDDAVTAVLDCTSGWWSRQTWQGVRLARLLPPGTSTSSGTVLVTSVTGYSRRLPLTDDLLLARRVGGRDLAPGTGWPARLVVPGRRGHHWVKWVQRVEVVDGPWWAQTPLPWR</sequence>
<dbReference type="RefSeq" id="WP_141849925.1">
    <property type="nucleotide sequence ID" value="NZ_BAAAPR010000023.1"/>
</dbReference>
<keyword evidence="1" id="KW-0812">Transmembrane</keyword>
<feature type="transmembrane region" description="Helical" evidence="1">
    <location>
        <begin position="71"/>
        <end position="92"/>
    </location>
</feature>
<dbReference type="EMBL" id="VFMN01000001">
    <property type="protein sequence ID" value="TQJ10743.1"/>
    <property type="molecule type" value="Genomic_DNA"/>
</dbReference>